<proteinExistence type="predicted"/>
<dbReference type="InterPro" id="IPR022025">
    <property type="entry name" value="Amidoligase_2"/>
</dbReference>
<gene>
    <name evidence="2" type="ORF">FUG_LOCUS541783</name>
    <name evidence="1" type="ORF">MDCFG202_LOCUS475732</name>
</gene>
<evidence type="ECO:0008006" key="3">
    <source>
        <dbReference type="Google" id="ProtNLM"/>
    </source>
</evidence>
<evidence type="ECO:0000313" key="2">
    <source>
        <dbReference type="EMBL" id="VIO63645.1"/>
    </source>
</evidence>
<dbReference type="EMBL" id="CAJPIJ010000172">
    <property type="protein sequence ID" value="CAG2001933.1"/>
    <property type="molecule type" value="Genomic_DNA"/>
</dbReference>
<reference evidence="2" key="1">
    <citation type="submission" date="2019-04" db="EMBL/GenBank/DDBJ databases">
        <authorList>
            <person name="Melise S."/>
            <person name="Noan J."/>
            <person name="Okalmin O."/>
        </authorList>
    </citation>
    <scope>NUCLEOTIDE SEQUENCE</scope>
    <source>
        <strain evidence="2">FN9</strain>
    </source>
</reference>
<reference evidence="1" key="2">
    <citation type="submission" date="2021-03" db="EMBL/GenBank/DDBJ databases">
        <authorList>
            <person name="Alouane T."/>
            <person name="Langin T."/>
            <person name="Bonhomme L."/>
        </authorList>
    </citation>
    <scope>NUCLEOTIDE SEQUENCE</scope>
    <source>
        <strain evidence="1">MDC_Fg202</strain>
    </source>
</reference>
<dbReference type="PANTHER" id="PTHR36847">
    <property type="entry name" value="AMIDOLIGASE ENZYME"/>
    <property type="match status" value="1"/>
</dbReference>
<accession>A0A4E9EN30</accession>
<sequence length="512" mass="57029">MDRPTATLKITRFGPVRIGLGDKCYSTSPQTFLCVSTMKHGPLRAQVSSVCSPASFLLLLKNYHSTQTDTDFPYREELPTDFDTTVKMSDLNSICVGIELEFMVALQISDTNPAWNETRWACPSTPEAYMGLVMGDYTIFKPPVIHKVCDTIASTGVAVSCDVYQPEPSDPVQLTGTSVLPLTGNSGDVRVWNQGVATDIAKPVQKTDTWFVVPETHITKDCVSKSGKTPSDKYDWFGTELNSPILIHPEEFSQGLPTLRKCLKAVQANMILGLNSDCGFHLHVNDAGNMKLETALRVASLVWLLEDTLLYPLCHPFRSSSPFSARISVESKIAHEDGEPSLMSDGEAFIHALQEAMTKLSWRKKVDKRLLGAMRRLWSEPNLASLGVALRKFDEGERHTTTRCALVVTKYDTLEFRYPESMFDVDFIAGWADLVRHLYAVAMKPQAEFHQIICRVYELVTRDQAPGWSAMMGAIGFQTDISIWQRRLNEYRGSLSDLDKQGVLPNSGTVGL</sequence>
<dbReference type="Pfam" id="PF12224">
    <property type="entry name" value="Amidoligase_2"/>
    <property type="match status" value="1"/>
</dbReference>
<evidence type="ECO:0000313" key="1">
    <source>
        <dbReference type="EMBL" id="CAG2001933.1"/>
    </source>
</evidence>
<dbReference type="Proteomes" id="UP000746612">
    <property type="component" value="Unassembled WGS sequence"/>
</dbReference>
<dbReference type="AlphaFoldDB" id="A0A4E9EN30"/>
<dbReference type="EMBL" id="CAAKMV010000185">
    <property type="protein sequence ID" value="VIO63645.1"/>
    <property type="molecule type" value="Genomic_DNA"/>
</dbReference>
<protein>
    <recommendedName>
        <fullName evidence="3">Amidoligase enzyme</fullName>
    </recommendedName>
</protein>
<name>A0A4E9EN30_GIBZA</name>
<dbReference type="PANTHER" id="PTHR36847:SF1">
    <property type="entry name" value="AMIDOLIGASE ENZYME"/>
    <property type="match status" value="1"/>
</dbReference>
<organism evidence="2">
    <name type="scientific">Gibberella zeae</name>
    <name type="common">Wheat head blight fungus</name>
    <name type="synonym">Fusarium graminearum</name>
    <dbReference type="NCBI Taxonomy" id="5518"/>
    <lineage>
        <taxon>Eukaryota</taxon>
        <taxon>Fungi</taxon>
        <taxon>Dikarya</taxon>
        <taxon>Ascomycota</taxon>
        <taxon>Pezizomycotina</taxon>
        <taxon>Sordariomycetes</taxon>
        <taxon>Hypocreomycetidae</taxon>
        <taxon>Hypocreales</taxon>
        <taxon>Nectriaceae</taxon>
        <taxon>Fusarium</taxon>
    </lineage>
</organism>